<dbReference type="AlphaFoldDB" id="A0A845SIL3"/>
<dbReference type="EMBL" id="WUBS01000014">
    <property type="protein sequence ID" value="NDL64750.1"/>
    <property type="molecule type" value="Genomic_DNA"/>
</dbReference>
<accession>A0A845SIL3</accession>
<dbReference type="Proteomes" id="UP000461443">
    <property type="component" value="Unassembled WGS sequence"/>
</dbReference>
<proteinExistence type="predicted"/>
<sequence length="324" mass="36777">MSELNYCPHLNCTLSLSNNHLLAITDEDEFSINVLPVTPNEAYNFLLLLDGKTSIPDIIKKNKTQISCEDAALLIDCLSESGLLTRNLPTEFLSGKEAILEIEDVQNRLMDKSLYNNIFWKKCNTPSEIPENVFVGVAIENYHLLARGSSFDAHALYFHGCRKTRQAMNTVFCNENGHAEIILSALTLLGMDEQDIINSVPLPETLGLANSLAYWSANDPLFFFSTMEVIEGKDAEVDSYVIAMEQSGRMDGQFVEKIKSHSIINMEHNHTSFGRQLFANIPVISRDALIKMKRQTHLFVELYDAYYRAIWNYYSHSHTLLRLI</sequence>
<dbReference type="Gene3D" id="1.20.910.10">
    <property type="entry name" value="Heme oxygenase-like"/>
    <property type="match status" value="1"/>
</dbReference>
<dbReference type="RefSeq" id="WP_162367462.1">
    <property type="nucleotide sequence ID" value="NZ_WUBS01000014.1"/>
</dbReference>
<protein>
    <submittedName>
        <fullName evidence="1">Uncharacterized protein</fullName>
    </submittedName>
</protein>
<reference evidence="1 2" key="1">
    <citation type="submission" date="2019-12" db="EMBL/GenBank/DDBJ databases">
        <authorList>
            <person name="Lee S.D."/>
        </authorList>
    </citation>
    <scope>NUCLEOTIDE SEQUENCE [LARGE SCALE GENOMIC DNA]</scope>
    <source>
        <strain evidence="1 2">SAP-6</strain>
    </source>
</reference>
<dbReference type="InterPro" id="IPR016084">
    <property type="entry name" value="Haem_Oase-like_multi-hlx"/>
</dbReference>
<reference evidence="1 2" key="2">
    <citation type="submission" date="2020-02" db="EMBL/GenBank/DDBJ databases">
        <title>The new genus of Enterobacteriales.</title>
        <authorList>
            <person name="Kim I.S."/>
        </authorList>
    </citation>
    <scope>NUCLEOTIDE SEQUENCE [LARGE SCALE GENOMIC DNA]</scope>
    <source>
        <strain evidence="1 2">SAP-6</strain>
    </source>
</reference>
<gene>
    <name evidence="1" type="ORF">GRH90_18610</name>
</gene>
<evidence type="ECO:0000313" key="2">
    <source>
        <dbReference type="Proteomes" id="UP000461443"/>
    </source>
</evidence>
<name>A0A845SIL3_9GAMM</name>
<keyword evidence="2" id="KW-1185">Reference proteome</keyword>
<organism evidence="1 2">
    <name type="scientific">Acerihabitans arboris</name>
    <dbReference type="NCBI Taxonomy" id="2691583"/>
    <lineage>
        <taxon>Bacteria</taxon>
        <taxon>Pseudomonadati</taxon>
        <taxon>Pseudomonadota</taxon>
        <taxon>Gammaproteobacteria</taxon>
        <taxon>Enterobacterales</taxon>
        <taxon>Pectobacteriaceae</taxon>
        <taxon>Acerihabitans</taxon>
    </lineage>
</organism>
<evidence type="ECO:0000313" key="1">
    <source>
        <dbReference type="EMBL" id="NDL64750.1"/>
    </source>
</evidence>
<dbReference type="SUPFAM" id="SSF48613">
    <property type="entry name" value="Heme oxygenase-like"/>
    <property type="match status" value="1"/>
</dbReference>
<comment type="caution">
    <text evidence="1">The sequence shown here is derived from an EMBL/GenBank/DDBJ whole genome shotgun (WGS) entry which is preliminary data.</text>
</comment>